<protein>
    <submittedName>
        <fullName evidence="1">Uncharacterized protein</fullName>
    </submittedName>
</protein>
<name>A0A830GU42_9CREN</name>
<proteinExistence type="predicted"/>
<dbReference type="Proteomes" id="UP000610960">
    <property type="component" value="Unassembled WGS sequence"/>
</dbReference>
<organism evidence="1 2">
    <name type="scientific">Thermocladium modestius</name>
    <dbReference type="NCBI Taxonomy" id="62609"/>
    <lineage>
        <taxon>Archaea</taxon>
        <taxon>Thermoproteota</taxon>
        <taxon>Thermoprotei</taxon>
        <taxon>Thermoproteales</taxon>
        <taxon>Thermoproteaceae</taxon>
        <taxon>Thermocladium</taxon>
    </lineage>
</organism>
<gene>
    <name evidence="1" type="ORF">GCM10007981_05740</name>
</gene>
<evidence type="ECO:0000313" key="1">
    <source>
        <dbReference type="EMBL" id="GGP19958.1"/>
    </source>
</evidence>
<reference evidence="1" key="1">
    <citation type="journal article" date="2014" name="Int. J. Syst. Evol. Microbiol.">
        <title>Complete genome sequence of Corynebacterium casei LMG S-19264T (=DSM 44701T), isolated from a smear-ripened cheese.</title>
        <authorList>
            <consortium name="US DOE Joint Genome Institute (JGI-PGF)"/>
            <person name="Walter F."/>
            <person name="Albersmeier A."/>
            <person name="Kalinowski J."/>
            <person name="Ruckert C."/>
        </authorList>
    </citation>
    <scope>NUCLEOTIDE SEQUENCE</scope>
    <source>
        <strain evidence="1">JCM 10088</strain>
    </source>
</reference>
<reference evidence="1" key="2">
    <citation type="submission" date="2020-09" db="EMBL/GenBank/DDBJ databases">
        <authorList>
            <person name="Sun Q."/>
            <person name="Ohkuma M."/>
        </authorList>
    </citation>
    <scope>NUCLEOTIDE SEQUENCE</scope>
    <source>
        <strain evidence="1">JCM 10088</strain>
    </source>
</reference>
<sequence length="49" mass="5298">MLYPSIPSITFEQCLERGEGVVGGCSRYEVATIIYCGSQWGSAREGAKP</sequence>
<dbReference type="AlphaFoldDB" id="A0A830GU42"/>
<keyword evidence="2" id="KW-1185">Reference proteome</keyword>
<comment type="caution">
    <text evidence="1">The sequence shown here is derived from an EMBL/GenBank/DDBJ whole genome shotgun (WGS) entry which is preliminary data.</text>
</comment>
<accession>A0A830GU42</accession>
<evidence type="ECO:0000313" key="2">
    <source>
        <dbReference type="Proteomes" id="UP000610960"/>
    </source>
</evidence>
<dbReference type="EMBL" id="BMNL01000001">
    <property type="protein sequence ID" value="GGP19958.1"/>
    <property type="molecule type" value="Genomic_DNA"/>
</dbReference>